<keyword evidence="3" id="KW-1185">Reference proteome</keyword>
<dbReference type="Pfam" id="PF09411">
    <property type="entry name" value="PagL"/>
    <property type="match status" value="1"/>
</dbReference>
<dbReference type="GO" id="GO:0016787">
    <property type="term" value="F:hydrolase activity"/>
    <property type="evidence" value="ECO:0007669"/>
    <property type="project" value="UniProtKB-KW"/>
</dbReference>
<reference evidence="2 3" key="1">
    <citation type="submission" date="2021-01" db="EMBL/GenBank/DDBJ databases">
        <title>Genome sequencing of Joostella atrarenae M1-2 (= KCTC 23194).</title>
        <authorList>
            <person name="Zakaria M.R."/>
            <person name="Lam M.Q."/>
            <person name="Chong C.S."/>
        </authorList>
    </citation>
    <scope>NUCLEOTIDE SEQUENCE [LARGE SCALE GENOMIC DNA]</scope>
    <source>
        <strain evidence="2 3">M1-2</strain>
    </source>
</reference>
<protein>
    <submittedName>
        <fullName evidence="2">Acyloxyacyl hydrolase</fullName>
    </submittedName>
</protein>
<dbReference type="InterPro" id="IPR018550">
    <property type="entry name" value="Lipid-A_deacylase-rel"/>
</dbReference>
<feature type="chain" id="PRO_5046152633" evidence="1">
    <location>
        <begin position="19"/>
        <end position="368"/>
    </location>
</feature>
<sequence>MQKVFIIFIVLLSCGVTAQEGDKEYSSYVDLSYFYGNISRHNNDILHLITGHPEGFILSWNKKTYGNREWEQLYNYPDYGVSLGYQNLKNEYMGNNVALYGHYNFYFFKRNLMLRIGQGIAVASNPYDKEDNFRNVAFGSKLLSSTYLMLNYKKERIFNRFGAQAGLSLIHYSNGNTKAPNTSINSVTFNVGLNYQLDAVDPPYEVTEGLTNNFNEAVRYNFVFRSGVNESDVIDSGQFPFYIFSFYADKRINKKSAFQIGTDVFYSNFLKEYIKYSSIAYPERGIDGTEDSMRAGLFIGHELFINRLSVITQAGYYLYYPIDYEGRVYLRAGLKGYLTPKKKLFAVVTVKAHAAQAEAVEIGIGYRL</sequence>
<feature type="signal peptide" evidence="1">
    <location>
        <begin position="1"/>
        <end position="18"/>
    </location>
</feature>
<comment type="caution">
    <text evidence="2">The sequence shown here is derived from an EMBL/GenBank/DDBJ whole genome shotgun (WGS) entry which is preliminary data.</text>
</comment>
<proteinExistence type="predicted"/>
<dbReference type="RefSeq" id="WP_236960022.1">
    <property type="nucleotide sequence ID" value="NZ_JAETXX010000011.1"/>
</dbReference>
<evidence type="ECO:0000256" key="1">
    <source>
        <dbReference type="SAM" id="SignalP"/>
    </source>
</evidence>
<dbReference type="EMBL" id="JAETXX010000011">
    <property type="protein sequence ID" value="MCF8716057.1"/>
    <property type="molecule type" value="Genomic_DNA"/>
</dbReference>
<evidence type="ECO:0000313" key="3">
    <source>
        <dbReference type="Proteomes" id="UP000829517"/>
    </source>
</evidence>
<name>A0ABS9J6I4_9FLAO</name>
<organism evidence="2 3">
    <name type="scientific">Joostella atrarenae</name>
    <dbReference type="NCBI Taxonomy" id="679257"/>
    <lineage>
        <taxon>Bacteria</taxon>
        <taxon>Pseudomonadati</taxon>
        <taxon>Bacteroidota</taxon>
        <taxon>Flavobacteriia</taxon>
        <taxon>Flavobacteriales</taxon>
        <taxon>Flavobacteriaceae</taxon>
        <taxon>Joostella</taxon>
    </lineage>
</organism>
<dbReference type="Gene3D" id="2.40.160.20">
    <property type="match status" value="1"/>
</dbReference>
<dbReference type="Proteomes" id="UP000829517">
    <property type="component" value="Unassembled WGS sequence"/>
</dbReference>
<keyword evidence="1" id="KW-0732">Signal</keyword>
<keyword evidence="2" id="KW-0378">Hydrolase</keyword>
<evidence type="ECO:0000313" key="2">
    <source>
        <dbReference type="EMBL" id="MCF8716057.1"/>
    </source>
</evidence>
<accession>A0ABS9J6I4</accession>
<gene>
    <name evidence="2" type="ORF">JM658_14565</name>
</gene>